<comment type="caution">
    <text evidence="1">The sequence shown here is derived from an EMBL/GenBank/DDBJ whole genome shotgun (WGS) entry which is preliminary data.</text>
</comment>
<protein>
    <recommendedName>
        <fullName evidence="3">Protein takeout</fullName>
    </recommendedName>
</protein>
<dbReference type="InterPro" id="IPR010562">
    <property type="entry name" value="Haemolymph_juvenile_hormone-bd"/>
</dbReference>
<dbReference type="EMBL" id="JAPXFL010000004">
    <property type="protein sequence ID" value="KAK9508293.1"/>
    <property type="molecule type" value="Genomic_DNA"/>
</dbReference>
<accession>A0AAW1DGK2</accession>
<name>A0AAW1DGK2_9HEMI</name>
<dbReference type="Pfam" id="PF06585">
    <property type="entry name" value="JHBP"/>
    <property type="match status" value="1"/>
</dbReference>
<dbReference type="InterPro" id="IPR038606">
    <property type="entry name" value="To_sf"/>
</dbReference>
<proteinExistence type="predicted"/>
<keyword evidence="2" id="KW-1185">Reference proteome</keyword>
<evidence type="ECO:0008006" key="3">
    <source>
        <dbReference type="Google" id="ProtNLM"/>
    </source>
</evidence>
<reference evidence="1 2" key="1">
    <citation type="submission" date="2022-12" db="EMBL/GenBank/DDBJ databases">
        <title>Chromosome-level genome assembly of true bugs.</title>
        <authorList>
            <person name="Ma L."/>
            <person name="Li H."/>
        </authorList>
    </citation>
    <scope>NUCLEOTIDE SEQUENCE [LARGE SCALE GENOMIC DNA]</scope>
    <source>
        <strain evidence="1">Lab_2022b</strain>
    </source>
</reference>
<dbReference type="Proteomes" id="UP001461498">
    <property type="component" value="Unassembled WGS sequence"/>
</dbReference>
<dbReference type="Gene3D" id="3.15.10.30">
    <property type="entry name" value="Haemolymph juvenile hormone binding protein"/>
    <property type="match status" value="1"/>
</dbReference>
<dbReference type="SMART" id="SM00700">
    <property type="entry name" value="JHBP"/>
    <property type="match status" value="1"/>
</dbReference>
<dbReference type="PANTHER" id="PTHR11008:SF32">
    <property type="entry name" value="CIRCADIAN CLOCK-CONTROLLED PROTEIN DAYWAKE-RELATED"/>
    <property type="match status" value="1"/>
</dbReference>
<dbReference type="GO" id="GO:0005615">
    <property type="term" value="C:extracellular space"/>
    <property type="evidence" value="ECO:0007669"/>
    <property type="project" value="TreeGrafter"/>
</dbReference>
<dbReference type="PANTHER" id="PTHR11008">
    <property type="entry name" value="PROTEIN TAKEOUT-LIKE PROTEIN"/>
    <property type="match status" value="1"/>
</dbReference>
<evidence type="ECO:0000313" key="2">
    <source>
        <dbReference type="Proteomes" id="UP001461498"/>
    </source>
</evidence>
<evidence type="ECO:0000313" key="1">
    <source>
        <dbReference type="EMBL" id="KAK9508293.1"/>
    </source>
</evidence>
<gene>
    <name evidence="1" type="ORF">O3M35_007988</name>
</gene>
<sequence>MLMLIFMISIAGAVEWPTSIQRCLRSEPQLDKCLLRAAKQAVPRFAKGIAEIGVEALDPLTGANFTLGSDTGPVALRVYADHVNITGPSKIQIKKIIYNEKQSQLEVTGFHKLLKMSGSFNANGRILVFPINTKGYFTFDFREVNALHTVKIKRSLQERFNERSVQFSVNNLGKVIVNLKDVNHKNCNNLNRLVNDNWKIVTNAMIPSMETAIQRIYGRALIPLFDRFSLDDILPIA</sequence>
<dbReference type="AlphaFoldDB" id="A0AAW1DGK2"/>
<organism evidence="1 2">
    <name type="scientific">Rhynocoris fuscipes</name>
    <dbReference type="NCBI Taxonomy" id="488301"/>
    <lineage>
        <taxon>Eukaryota</taxon>
        <taxon>Metazoa</taxon>
        <taxon>Ecdysozoa</taxon>
        <taxon>Arthropoda</taxon>
        <taxon>Hexapoda</taxon>
        <taxon>Insecta</taxon>
        <taxon>Pterygota</taxon>
        <taxon>Neoptera</taxon>
        <taxon>Paraneoptera</taxon>
        <taxon>Hemiptera</taxon>
        <taxon>Heteroptera</taxon>
        <taxon>Panheteroptera</taxon>
        <taxon>Cimicomorpha</taxon>
        <taxon>Reduviidae</taxon>
        <taxon>Harpactorinae</taxon>
        <taxon>Harpactorini</taxon>
        <taxon>Rhynocoris</taxon>
    </lineage>
</organism>